<dbReference type="InterPro" id="IPR014284">
    <property type="entry name" value="RNA_pol_sigma-70_dom"/>
</dbReference>
<keyword evidence="9" id="KW-1185">Reference proteome</keyword>
<comment type="similarity">
    <text evidence="1">Belongs to the sigma-70 factor family. ECF subfamily.</text>
</comment>
<dbReference type="Gene3D" id="1.10.1740.10">
    <property type="match status" value="1"/>
</dbReference>
<dbReference type="SUPFAM" id="SSF88659">
    <property type="entry name" value="Sigma3 and sigma4 domains of RNA polymerase sigma factors"/>
    <property type="match status" value="1"/>
</dbReference>
<proteinExistence type="inferred from homology"/>
<accession>A0A6A8AB44</accession>
<dbReference type="InterPro" id="IPR007630">
    <property type="entry name" value="RNA_pol_sigma70_r4"/>
</dbReference>
<evidence type="ECO:0000256" key="1">
    <source>
        <dbReference type="ARBA" id="ARBA00010641"/>
    </source>
</evidence>
<keyword evidence="2" id="KW-0805">Transcription regulation</keyword>
<dbReference type="PANTHER" id="PTHR43133:SF63">
    <property type="entry name" value="RNA POLYMERASE SIGMA FACTOR FECI-RELATED"/>
    <property type="match status" value="1"/>
</dbReference>
<evidence type="ECO:0000259" key="7">
    <source>
        <dbReference type="Pfam" id="PF04545"/>
    </source>
</evidence>
<dbReference type="GO" id="GO:0006352">
    <property type="term" value="P:DNA-templated transcription initiation"/>
    <property type="evidence" value="ECO:0007669"/>
    <property type="project" value="InterPro"/>
</dbReference>
<dbReference type="InterPro" id="IPR013324">
    <property type="entry name" value="RNA_pol_sigma_r3/r4-like"/>
</dbReference>
<feature type="domain" description="RNA polymerase sigma-70 region 4" evidence="7">
    <location>
        <begin position="104"/>
        <end position="151"/>
    </location>
</feature>
<dbReference type="Pfam" id="PF04542">
    <property type="entry name" value="Sigma70_r2"/>
    <property type="match status" value="1"/>
</dbReference>
<evidence type="ECO:0000259" key="6">
    <source>
        <dbReference type="Pfam" id="PF04542"/>
    </source>
</evidence>
<dbReference type="Pfam" id="PF04545">
    <property type="entry name" value="Sigma70_r4"/>
    <property type="match status" value="1"/>
</dbReference>
<dbReference type="SUPFAM" id="SSF88946">
    <property type="entry name" value="Sigma2 domain of RNA polymerase sigma factors"/>
    <property type="match status" value="1"/>
</dbReference>
<evidence type="ECO:0000256" key="3">
    <source>
        <dbReference type="ARBA" id="ARBA00023082"/>
    </source>
</evidence>
<evidence type="ECO:0000313" key="9">
    <source>
        <dbReference type="Proteomes" id="UP000435138"/>
    </source>
</evidence>
<evidence type="ECO:0000313" key="8">
    <source>
        <dbReference type="EMBL" id="MQY46880.1"/>
    </source>
</evidence>
<dbReference type="AlphaFoldDB" id="A0A6A8AB44"/>
<comment type="caution">
    <text evidence="8">The sequence shown here is derived from an EMBL/GenBank/DDBJ whole genome shotgun (WGS) entry which is preliminary data.</text>
</comment>
<dbReference type="GO" id="GO:0016987">
    <property type="term" value="F:sigma factor activity"/>
    <property type="evidence" value="ECO:0007669"/>
    <property type="project" value="UniProtKB-KW"/>
</dbReference>
<dbReference type="InterPro" id="IPR007627">
    <property type="entry name" value="RNA_pol_sigma70_r2"/>
</dbReference>
<dbReference type="Proteomes" id="UP000435138">
    <property type="component" value="Unassembled WGS sequence"/>
</dbReference>
<dbReference type="InterPro" id="IPR039425">
    <property type="entry name" value="RNA_pol_sigma-70-like"/>
</dbReference>
<organism evidence="8 9">
    <name type="scientific">Endobacterium cereale</name>
    <dbReference type="NCBI Taxonomy" id="2663029"/>
    <lineage>
        <taxon>Bacteria</taxon>
        <taxon>Pseudomonadati</taxon>
        <taxon>Pseudomonadota</taxon>
        <taxon>Alphaproteobacteria</taxon>
        <taxon>Hyphomicrobiales</taxon>
        <taxon>Rhizobiaceae</taxon>
        <taxon>Endobacterium</taxon>
    </lineage>
</organism>
<keyword evidence="5" id="KW-0804">Transcription</keyword>
<name>A0A6A8AB44_9HYPH</name>
<keyword evidence="3" id="KW-0731">Sigma factor</keyword>
<dbReference type="CDD" id="cd06171">
    <property type="entry name" value="Sigma70_r4"/>
    <property type="match status" value="1"/>
</dbReference>
<dbReference type="PANTHER" id="PTHR43133">
    <property type="entry name" value="RNA POLYMERASE ECF-TYPE SIGMA FACTO"/>
    <property type="match status" value="1"/>
</dbReference>
<gene>
    <name evidence="8" type="ORF">GAO09_12655</name>
</gene>
<evidence type="ECO:0000256" key="4">
    <source>
        <dbReference type="ARBA" id="ARBA00023125"/>
    </source>
</evidence>
<reference evidence="8 9" key="1">
    <citation type="submission" date="2019-11" db="EMBL/GenBank/DDBJ databases">
        <title>Genome analysis of Rhizobacterium cereale a novel genus and species isolated from maize roots in North Spain.</title>
        <authorList>
            <person name="Menendez E."/>
            <person name="Flores-Felix J.D."/>
            <person name="Ramirez-Bahena M.-H."/>
            <person name="Igual J.M."/>
            <person name="Garcia-Fraile P."/>
            <person name="Peix A."/>
            <person name="Velazquez E."/>
        </authorList>
    </citation>
    <scope>NUCLEOTIDE SEQUENCE [LARGE SCALE GENOMIC DNA]</scope>
    <source>
        <strain evidence="8 9">RZME27</strain>
    </source>
</reference>
<dbReference type="InterPro" id="IPR036388">
    <property type="entry name" value="WH-like_DNA-bd_sf"/>
</dbReference>
<dbReference type="EMBL" id="WIXI01000043">
    <property type="protein sequence ID" value="MQY46880.1"/>
    <property type="molecule type" value="Genomic_DNA"/>
</dbReference>
<protein>
    <submittedName>
        <fullName evidence="8">Sigma-70 family RNA polymerase sigma factor</fullName>
    </submittedName>
</protein>
<feature type="domain" description="RNA polymerase sigma-70 region 2" evidence="6">
    <location>
        <begin position="1"/>
        <end position="66"/>
    </location>
</feature>
<evidence type="ECO:0000256" key="5">
    <source>
        <dbReference type="ARBA" id="ARBA00023163"/>
    </source>
</evidence>
<keyword evidence="4" id="KW-0238">DNA-binding</keyword>
<dbReference type="InterPro" id="IPR013325">
    <property type="entry name" value="RNA_pol_sigma_r2"/>
</dbReference>
<sequence>MFLRHRKALIDYATPLLGSRDDAEDIVHDAFLRFAPDVNEAPLPPKTYLFRIVRNLSFNKRSRRKRETSLPENDIPWWARPLTIETPEAALLFGEQVRSVSGVIDNLPEKARVVLELYRFEGLTLAEIAARLGVSTPTAHRLLKEAMDVVKAKMALPK</sequence>
<dbReference type="Gene3D" id="1.10.10.10">
    <property type="entry name" value="Winged helix-like DNA-binding domain superfamily/Winged helix DNA-binding domain"/>
    <property type="match status" value="1"/>
</dbReference>
<evidence type="ECO:0000256" key="2">
    <source>
        <dbReference type="ARBA" id="ARBA00023015"/>
    </source>
</evidence>
<dbReference type="GO" id="GO:0003677">
    <property type="term" value="F:DNA binding"/>
    <property type="evidence" value="ECO:0007669"/>
    <property type="project" value="UniProtKB-KW"/>
</dbReference>
<dbReference type="NCBIfam" id="TIGR02937">
    <property type="entry name" value="sigma70-ECF"/>
    <property type="match status" value="1"/>
</dbReference>